<dbReference type="Proteomes" id="UP000050454">
    <property type="component" value="Unassembled WGS sequence"/>
</dbReference>
<dbReference type="InterPro" id="IPR047589">
    <property type="entry name" value="DUF11_rpt"/>
</dbReference>
<keyword evidence="5" id="KW-1185">Reference proteome</keyword>
<feature type="chain" id="PRO_5006136293" description="Secretion system C-terminal sorting domain-containing protein" evidence="1">
    <location>
        <begin position="26"/>
        <end position="654"/>
    </location>
</feature>
<evidence type="ECO:0000259" key="3">
    <source>
        <dbReference type="Pfam" id="PF18962"/>
    </source>
</evidence>
<gene>
    <name evidence="4" type="ORF">AFM12_01065</name>
</gene>
<dbReference type="NCBIfam" id="TIGR04183">
    <property type="entry name" value="Por_Secre_tail"/>
    <property type="match status" value="1"/>
</dbReference>
<comment type="caution">
    <text evidence="4">The sequence shown here is derived from an EMBL/GenBank/DDBJ whole genome shotgun (WGS) entry which is preliminary data.</text>
</comment>
<evidence type="ECO:0000313" key="5">
    <source>
        <dbReference type="Proteomes" id="UP000050454"/>
    </source>
</evidence>
<feature type="signal peptide" evidence="1">
    <location>
        <begin position="1"/>
        <end position="25"/>
    </location>
</feature>
<organism evidence="4 5">
    <name type="scientific">Jiulongibacter sediminis</name>
    <dbReference type="NCBI Taxonomy" id="1605367"/>
    <lineage>
        <taxon>Bacteria</taxon>
        <taxon>Pseudomonadati</taxon>
        <taxon>Bacteroidota</taxon>
        <taxon>Cytophagia</taxon>
        <taxon>Cytophagales</taxon>
        <taxon>Leadbetterellaceae</taxon>
        <taxon>Jiulongibacter</taxon>
    </lineage>
</organism>
<dbReference type="OrthoDB" id="905678at2"/>
<dbReference type="Pfam" id="PF18962">
    <property type="entry name" value="Por_Secre_tail"/>
    <property type="match status" value="1"/>
</dbReference>
<name>A0A0P7BWB1_9BACT</name>
<dbReference type="InterPro" id="IPR001434">
    <property type="entry name" value="OmcB-like_DUF11"/>
</dbReference>
<accession>A0A0P7BWB1</accession>
<dbReference type="RefSeq" id="WP_055143305.1">
    <property type="nucleotide sequence ID" value="NZ_JXSZ01000005.1"/>
</dbReference>
<dbReference type="STRING" id="1605367.AFM12_01065"/>
<sequence>MSFFRSSKIIFFIVSAFLISQISKAQVNYENDLVVKCSVPVYGVTGKDVSGDGRNDGEIKISGIINATHYEILKDNRNFDFEMASPLDSGQTRVTISGLGNPDANTIYNIRLYNKGEDCYTDQSIHLSHINYTRQLEYTELQVIQGVDNPSPQIGDIVTFTTVLQNTSNQAATNVQVSQFYSQSLEIIYFYADIGTYSPITSSWDVGNVKVGTNPKLVIRARVSKNGLSYLTSFISKANGENLKYGQTISTQDSSLPTAQTSCVTVPIEIKKDEVYKVTLQDYRGLTWYYKDAAGNFSEINEFTNPAIAEINPDSSLSIKQSGEFTYTKQTATCTYNACCPIIVQGCKGPPIIVDSVYCNTNVDSYNIQVHLVNDNWSLVERVFYALSNLNYPILSNFLRKLNVLPLTSSAGFVTSLGGGSYLIENVPSFMPNVTLVSTDINGDCRNVKIINAPNCEVGILPQPQLVSTLEFFSPGQMMPNLKVENPQPKVKTYWYADELGEKRIGKGSSFRPSESGTYYVAFVDKRNDRSSQLVKAEVRDIVSEQRGQFVNVQVCDCKNPSMLPGTVDQVVTVARIFPNPVQDNLHVEFEMPSLSKTADIMVFNMSGRLVSVYALEGKTGELNADISSWDDGLYIMTMVVDGQKKLTQRFVKR</sequence>
<dbReference type="InterPro" id="IPR026444">
    <property type="entry name" value="Secre_tail"/>
</dbReference>
<dbReference type="Pfam" id="PF01345">
    <property type="entry name" value="DUF11"/>
    <property type="match status" value="1"/>
</dbReference>
<protein>
    <recommendedName>
        <fullName evidence="6">Secretion system C-terminal sorting domain-containing protein</fullName>
    </recommendedName>
</protein>
<dbReference type="EMBL" id="LGTQ01000005">
    <property type="protein sequence ID" value="KPM49251.1"/>
    <property type="molecule type" value="Genomic_DNA"/>
</dbReference>
<evidence type="ECO:0000313" key="4">
    <source>
        <dbReference type="EMBL" id="KPM49251.1"/>
    </source>
</evidence>
<reference evidence="4 5" key="1">
    <citation type="submission" date="2015-07" db="EMBL/GenBank/DDBJ databases">
        <title>The draft genome sequence of Leadbetterella sp. JN14-9.</title>
        <authorList>
            <person name="Liu Y."/>
            <person name="Du J."/>
            <person name="Shao Z."/>
        </authorList>
    </citation>
    <scope>NUCLEOTIDE SEQUENCE [LARGE SCALE GENOMIC DNA]</scope>
    <source>
        <strain evidence="4 5">JN14-9</strain>
    </source>
</reference>
<proteinExistence type="predicted"/>
<keyword evidence="1" id="KW-0732">Signal</keyword>
<evidence type="ECO:0008006" key="6">
    <source>
        <dbReference type="Google" id="ProtNLM"/>
    </source>
</evidence>
<dbReference type="AlphaFoldDB" id="A0A0P7BWB1"/>
<feature type="domain" description="DUF11" evidence="2">
    <location>
        <begin position="141"/>
        <end position="234"/>
    </location>
</feature>
<dbReference type="NCBIfam" id="TIGR01451">
    <property type="entry name" value="B_ant_repeat"/>
    <property type="match status" value="1"/>
</dbReference>
<feature type="domain" description="Secretion system C-terminal sorting" evidence="3">
    <location>
        <begin position="577"/>
        <end position="650"/>
    </location>
</feature>
<evidence type="ECO:0000256" key="1">
    <source>
        <dbReference type="SAM" id="SignalP"/>
    </source>
</evidence>
<evidence type="ECO:0000259" key="2">
    <source>
        <dbReference type="Pfam" id="PF01345"/>
    </source>
</evidence>